<protein>
    <submittedName>
        <fullName evidence="1">Uncharacterized protein</fullName>
    </submittedName>
</protein>
<name>A0A3M5U8L0_PSESX</name>
<organism evidence="1 2">
    <name type="scientific">Pseudomonas syringae pv. avii</name>
    <dbReference type="NCBI Taxonomy" id="663959"/>
    <lineage>
        <taxon>Bacteria</taxon>
        <taxon>Pseudomonadati</taxon>
        <taxon>Pseudomonadota</taxon>
        <taxon>Gammaproteobacteria</taxon>
        <taxon>Pseudomonadales</taxon>
        <taxon>Pseudomonadaceae</taxon>
        <taxon>Pseudomonas</taxon>
        <taxon>Pseudomonas syringae</taxon>
    </lineage>
</organism>
<dbReference type="AlphaFoldDB" id="A0A3M5U8L0"/>
<proteinExistence type="predicted"/>
<evidence type="ECO:0000313" key="1">
    <source>
        <dbReference type="EMBL" id="RMU42189.1"/>
    </source>
</evidence>
<accession>A0A3M5U8L0</accession>
<reference evidence="1 2" key="1">
    <citation type="submission" date="2018-08" db="EMBL/GenBank/DDBJ databases">
        <title>Recombination of ecologically and evolutionarily significant loci maintains genetic cohesion in the Pseudomonas syringae species complex.</title>
        <authorList>
            <person name="Dillon M."/>
            <person name="Thakur S."/>
            <person name="Almeida R.N.D."/>
            <person name="Weir B.S."/>
            <person name="Guttman D.S."/>
        </authorList>
    </citation>
    <scope>NUCLEOTIDE SEQUENCE [LARGE SCALE GENOMIC DNA]</scope>
    <source>
        <strain evidence="1 2">ICMP 14479</strain>
    </source>
</reference>
<gene>
    <name evidence="1" type="ORF">ALP29_200926</name>
</gene>
<dbReference type="EMBL" id="RBUA01001486">
    <property type="protein sequence ID" value="RMU42189.1"/>
    <property type="molecule type" value="Genomic_DNA"/>
</dbReference>
<comment type="caution">
    <text evidence="1">The sequence shown here is derived from an EMBL/GenBank/DDBJ whole genome shotgun (WGS) entry which is preliminary data.</text>
</comment>
<evidence type="ECO:0000313" key="2">
    <source>
        <dbReference type="Proteomes" id="UP000280395"/>
    </source>
</evidence>
<dbReference type="Proteomes" id="UP000280395">
    <property type="component" value="Unassembled WGS sequence"/>
</dbReference>
<sequence>MDGFHAAQADVQCAIHRRGGRLEDADHGKRLVVVLDQADRRNAVRQYQFVAELVMQRSGDFRAKDNLKRIGLKRTPFSHLQVLLAAELIMLEVRLVGAHHPVATVRVAQRNRYSPFDLFALGKVLEAVPANVVGGVTDAEHRIQQQIERAGARADDQVGAADGAGEAGAGFGAHPLDGQ</sequence>